<sequence length="107" mass="11858">MAEETAAAAGGAVGEKIIHTYPLIRHTDMSEEMRTEAVELSVTACEKFSQNNELAARMVKESMDKKFGPAFHVVVGESYGFEITYECTTICYIYFGGNQAICIWKCS</sequence>
<dbReference type="Proteomes" id="UP000824533">
    <property type="component" value="Linkage Group LG06"/>
</dbReference>
<name>A0ACC1D8R3_9NEOP</name>
<evidence type="ECO:0000313" key="2">
    <source>
        <dbReference type="Proteomes" id="UP000824533"/>
    </source>
</evidence>
<keyword evidence="2" id="KW-1185">Reference proteome</keyword>
<evidence type="ECO:0000313" key="1">
    <source>
        <dbReference type="EMBL" id="KAJ0180272.1"/>
    </source>
</evidence>
<dbReference type="EMBL" id="CM034392">
    <property type="protein sequence ID" value="KAJ0180272.1"/>
    <property type="molecule type" value="Genomic_DNA"/>
</dbReference>
<protein>
    <submittedName>
        <fullName evidence="1">Uncharacterized protein</fullName>
    </submittedName>
</protein>
<gene>
    <name evidence="1" type="ORF">K1T71_003676</name>
</gene>
<reference evidence="1 2" key="1">
    <citation type="journal article" date="2021" name="Front. Genet.">
        <title>Chromosome-Level Genome Assembly Reveals Significant Gene Expansion in the Toll and IMD Signaling Pathways of Dendrolimus kikuchii.</title>
        <authorList>
            <person name="Zhou J."/>
            <person name="Wu P."/>
            <person name="Xiong Z."/>
            <person name="Liu N."/>
            <person name="Zhao N."/>
            <person name="Ji M."/>
            <person name="Qiu Y."/>
            <person name="Yang B."/>
        </authorList>
    </citation>
    <scope>NUCLEOTIDE SEQUENCE [LARGE SCALE GENOMIC DNA]</scope>
    <source>
        <strain evidence="1">Ann1</strain>
    </source>
</reference>
<proteinExistence type="predicted"/>
<comment type="caution">
    <text evidence="1">The sequence shown here is derived from an EMBL/GenBank/DDBJ whole genome shotgun (WGS) entry which is preliminary data.</text>
</comment>
<accession>A0ACC1D8R3</accession>
<organism evidence="1 2">
    <name type="scientific">Dendrolimus kikuchii</name>
    <dbReference type="NCBI Taxonomy" id="765133"/>
    <lineage>
        <taxon>Eukaryota</taxon>
        <taxon>Metazoa</taxon>
        <taxon>Ecdysozoa</taxon>
        <taxon>Arthropoda</taxon>
        <taxon>Hexapoda</taxon>
        <taxon>Insecta</taxon>
        <taxon>Pterygota</taxon>
        <taxon>Neoptera</taxon>
        <taxon>Endopterygota</taxon>
        <taxon>Lepidoptera</taxon>
        <taxon>Glossata</taxon>
        <taxon>Ditrysia</taxon>
        <taxon>Bombycoidea</taxon>
        <taxon>Lasiocampidae</taxon>
        <taxon>Dendrolimus</taxon>
    </lineage>
</organism>